<keyword evidence="2" id="KW-1185">Reference proteome</keyword>
<dbReference type="eggNOG" id="ENOG502QSRQ">
    <property type="taxonomic scope" value="Eukaryota"/>
</dbReference>
<dbReference type="PaxDb" id="2903-EOD27121"/>
<dbReference type="RefSeq" id="XP_005779550.1">
    <property type="nucleotide sequence ID" value="XM_005779493.1"/>
</dbReference>
<reference evidence="2" key="1">
    <citation type="journal article" date="2013" name="Nature">
        <title>Pan genome of the phytoplankton Emiliania underpins its global distribution.</title>
        <authorList>
            <person name="Read B.A."/>
            <person name="Kegel J."/>
            <person name="Klute M.J."/>
            <person name="Kuo A."/>
            <person name="Lefebvre S.C."/>
            <person name="Maumus F."/>
            <person name="Mayer C."/>
            <person name="Miller J."/>
            <person name="Monier A."/>
            <person name="Salamov A."/>
            <person name="Young J."/>
            <person name="Aguilar M."/>
            <person name="Claverie J.M."/>
            <person name="Frickenhaus S."/>
            <person name="Gonzalez K."/>
            <person name="Herman E.K."/>
            <person name="Lin Y.C."/>
            <person name="Napier J."/>
            <person name="Ogata H."/>
            <person name="Sarno A.F."/>
            <person name="Shmutz J."/>
            <person name="Schroeder D."/>
            <person name="de Vargas C."/>
            <person name="Verret F."/>
            <person name="von Dassow P."/>
            <person name="Valentin K."/>
            <person name="Van de Peer Y."/>
            <person name="Wheeler G."/>
            <person name="Dacks J.B."/>
            <person name="Delwiche C.F."/>
            <person name="Dyhrman S.T."/>
            <person name="Glockner G."/>
            <person name="John U."/>
            <person name="Richards T."/>
            <person name="Worden A.Z."/>
            <person name="Zhang X."/>
            <person name="Grigoriev I.V."/>
            <person name="Allen A.E."/>
            <person name="Bidle K."/>
            <person name="Borodovsky M."/>
            <person name="Bowler C."/>
            <person name="Brownlee C."/>
            <person name="Cock J.M."/>
            <person name="Elias M."/>
            <person name="Gladyshev V.N."/>
            <person name="Groth M."/>
            <person name="Guda C."/>
            <person name="Hadaegh A."/>
            <person name="Iglesias-Rodriguez M.D."/>
            <person name="Jenkins J."/>
            <person name="Jones B.M."/>
            <person name="Lawson T."/>
            <person name="Leese F."/>
            <person name="Lindquist E."/>
            <person name="Lobanov A."/>
            <person name="Lomsadze A."/>
            <person name="Malik S.B."/>
            <person name="Marsh M.E."/>
            <person name="Mackinder L."/>
            <person name="Mock T."/>
            <person name="Mueller-Roeber B."/>
            <person name="Pagarete A."/>
            <person name="Parker M."/>
            <person name="Probert I."/>
            <person name="Quesneville H."/>
            <person name="Raines C."/>
            <person name="Rensing S.A."/>
            <person name="Riano-Pachon D.M."/>
            <person name="Richier S."/>
            <person name="Rokitta S."/>
            <person name="Shiraiwa Y."/>
            <person name="Soanes D.M."/>
            <person name="van der Giezen M."/>
            <person name="Wahlund T.M."/>
            <person name="Williams B."/>
            <person name="Wilson W."/>
            <person name="Wolfe G."/>
            <person name="Wurch L.L."/>
        </authorList>
    </citation>
    <scope>NUCLEOTIDE SEQUENCE</scope>
</reference>
<protein>
    <submittedName>
        <fullName evidence="1">Uncharacterized protein</fullName>
    </submittedName>
</protein>
<name>A0A0D3JUD6_EMIH1</name>
<evidence type="ECO:0000313" key="2">
    <source>
        <dbReference type="Proteomes" id="UP000013827"/>
    </source>
</evidence>
<organism evidence="1 2">
    <name type="scientific">Emiliania huxleyi (strain CCMP1516)</name>
    <dbReference type="NCBI Taxonomy" id="280463"/>
    <lineage>
        <taxon>Eukaryota</taxon>
        <taxon>Haptista</taxon>
        <taxon>Haptophyta</taxon>
        <taxon>Prymnesiophyceae</taxon>
        <taxon>Isochrysidales</taxon>
        <taxon>Noelaerhabdaceae</taxon>
        <taxon>Emiliania</taxon>
    </lineage>
</organism>
<dbReference type="RefSeq" id="XP_005785024.1">
    <property type="nucleotide sequence ID" value="XM_005784967.1"/>
</dbReference>
<dbReference type="GeneID" id="17272667"/>
<dbReference type="PANTHER" id="PTHR33598">
    <property type="entry name" value="OS02G0833400 PROTEIN"/>
    <property type="match status" value="1"/>
</dbReference>
<dbReference type="PANTHER" id="PTHR33598:SF4">
    <property type="entry name" value="OS02G0833400 PROTEIN"/>
    <property type="match status" value="1"/>
</dbReference>
<reference evidence="1" key="2">
    <citation type="submission" date="2024-10" db="UniProtKB">
        <authorList>
            <consortium name="EnsemblProtists"/>
        </authorList>
    </citation>
    <scope>IDENTIFICATION</scope>
</reference>
<sequence>MVAEFAKTAPEAVQLAVKQTVAALLGQMPAEVADGAITATGQSLASLFFSMQMTGYMFRNAEYRRSLSTTLAAAEDEMAEAAALPPVKGEITVSLAPGMEAKVDAAAYMAELRSEVEGLRAQLASAREKKAEQPLLAFIQSLPGDEARQLQGGVSSEVLEAMGQLVTSLLRDMNVAPDALTEAPVAKMREVLILQLVQGYKLRELEVRAELKGTFWDQ</sequence>
<dbReference type="AlphaFoldDB" id="A0A0D3JUD6"/>
<dbReference type="KEGG" id="ehx:EMIHUDRAFT_434955"/>
<dbReference type="InterPro" id="IPR008479">
    <property type="entry name" value="DUF760"/>
</dbReference>
<accession>A0A0D3JUD6</accession>
<evidence type="ECO:0000313" key="1">
    <source>
        <dbReference type="EnsemblProtists" id="EOD27121"/>
    </source>
</evidence>
<dbReference type="KEGG" id="ehx:EMIHUDRAFT_423756"/>
<dbReference type="EnsemblProtists" id="EOD32595">
    <property type="protein sequence ID" value="EOD32595"/>
    <property type="gene ID" value="EMIHUDRAFT_423756"/>
</dbReference>
<dbReference type="GeneID" id="17277868"/>
<proteinExistence type="predicted"/>
<dbReference type="STRING" id="2903.R1F135"/>
<dbReference type="EnsemblProtists" id="EOD27121">
    <property type="protein sequence ID" value="EOD27121"/>
    <property type="gene ID" value="EMIHUDRAFT_434955"/>
</dbReference>
<dbReference type="Proteomes" id="UP000013827">
    <property type="component" value="Unassembled WGS sequence"/>
</dbReference>
<dbReference type="HOGENOM" id="CLU_1268929_0_0_1"/>
<dbReference type="Pfam" id="PF05542">
    <property type="entry name" value="DUF760"/>
    <property type="match status" value="2"/>
</dbReference>